<accession>A0ABT8QYN2</accession>
<dbReference type="RefSeq" id="WP_302035745.1">
    <property type="nucleotide sequence ID" value="NZ_JAUKPO010000001.1"/>
</dbReference>
<comment type="caution">
    <text evidence="2">The sequence shown here is derived from an EMBL/GenBank/DDBJ whole genome shotgun (WGS) entry which is preliminary data.</text>
</comment>
<keyword evidence="1" id="KW-1133">Transmembrane helix</keyword>
<sequence length="175" mass="20648">MFYSLYYLLSLAGLAILAVLYGSLLHFFLQWLLRKRWSKLHTYGLVFVGLIIWQNSYWGKKSGPEYERIPLGDQLEVRKRGEEPYLSAVVDQNKKVLVRTKEFIKTGNRVYGKTPDEKPEAYFILDIPTRRITWLSAEAYDKQVQQAGIPSKEQLRSYKQNWENHWGNRIIALLY</sequence>
<keyword evidence="3" id="KW-1185">Reference proteome</keyword>
<dbReference type="EMBL" id="JAUKPO010000001">
    <property type="protein sequence ID" value="MDO1444944.1"/>
    <property type="molecule type" value="Genomic_DNA"/>
</dbReference>
<evidence type="ECO:0000313" key="2">
    <source>
        <dbReference type="EMBL" id="MDO1444944.1"/>
    </source>
</evidence>
<reference evidence="2" key="1">
    <citation type="submission" date="2023-07" db="EMBL/GenBank/DDBJ databases">
        <title>The genome sequence of Rhodocytophaga aerolata KACC 12507.</title>
        <authorList>
            <person name="Zhang X."/>
        </authorList>
    </citation>
    <scope>NUCLEOTIDE SEQUENCE</scope>
    <source>
        <strain evidence="2">KACC 12507</strain>
    </source>
</reference>
<evidence type="ECO:0000313" key="3">
    <source>
        <dbReference type="Proteomes" id="UP001168528"/>
    </source>
</evidence>
<protein>
    <recommendedName>
        <fullName evidence="4">DUF4131 domain-containing protein</fullName>
    </recommendedName>
</protein>
<proteinExistence type="predicted"/>
<evidence type="ECO:0008006" key="4">
    <source>
        <dbReference type="Google" id="ProtNLM"/>
    </source>
</evidence>
<gene>
    <name evidence="2" type="ORF">Q0590_01710</name>
</gene>
<keyword evidence="1" id="KW-0472">Membrane</keyword>
<keyword evidence="1" id="KW-0812">Transmembrane</keyword>
<evidence type="ECO:0000256" key="1">
    <source>
        <dbReference type="SAM" id="Phobius"/>
    </source>
</evidence>
<feature type="transmembrane region" description="Helical" evidence="1">
    <location>
        <begin position="6"/>
        <end position="28"/>
    </location>
</feature>
<dbReference type="Proteomes" id="UP001168528">
    <property type="component" value="Unassembled WGS sequence"/>
</dbReference>
<organism evidence="2 3">
    <name type="scientific">Rhodocytophaga aerolata</name>
    <dbReference type="NCBI Taxonomy" id="455078"/>
    <lineage>
        <taxon>Bacteria</taxon>
        <taxon>Pseudomonadati</taxon>
        <taxon>Bacteroidota</taxon>
        <taxon>Cytophagia</taxon>
        <taxon>Cytophagales</taxon>
        <taxon>Rhodocytophagaceae</taxon>
        <taxon>Rhodocytophaga</taxon>
    </lineage>
</organism>
<name>A0ABT8QYN2_9BACT</name>